<proteinExistence type="predicted"/>
<evidence type="ECO:0000313" key="3">
    <source>
        <dbReference type="Proteomes" id="UP000187609"/>
    </source>
</evidence>
<dbReference type="InterPro" id="IPR001810">
    <property type="entry name" value="F-box_dom"/>
</dbReference>
<dbReference type="InterPro" id="IPR011043">
    <property type="entry name" value="Gal_Oxase/kelch_b-propeller"/>
</dbReference>
<sequence>MESYDILFSIFTRLPLKSLLRFQSVSKPWNAVISDQPKVLSSLKKLLLVQIGDSTFEFRDLDSPQIVKGKQEFPLKIFRNPIALCSYNSLVLMKTHIDYKEYALWNPCTNECQTIACPYLNGMTPHGCGLCYDPSDDDYKVIFIFKSFYAVYYVKRNYWRKKTYSFSREARDLDAKSCNDELFRLTSLEGRVGLYGGNSRSKELDIWIMEQDGWKLLMKINCNNFTRYYIENNIILLGYTRNGDILFHARWGLERIFIYDPKRRRFVKSIQISNDSKRYIIPICLESSYFPKSNAMHTQEKEGDFIKLE</sequence>
<dbReference type="EMBL" id="MJEQ01001508">
    <property type="protein sequence ID" value="OIT30471.1"/>
    <property type="molecule type" value="Genomic_DNA"/>
</dbReference>
<accession>A0A314KLY7</accession>
<comment type="caution">
    <text evidence="2">The sequence shown here is derived from an EMBL/GenBank/DDBJ whole genome shotgun (WGS) entry which is preliminary data.</text>
</comment>
<dbReference type="AlphaFoldDB" id="A0A314KLY7"/>
<evidence type="ECO:0000313" key="2">
    <source>
        <dbReference type="EMBL" id="OIT30471.1"/>
    </source>
</evidence>
<evidence type="ECO:0000259" key="1">
    <source>
        <dbReference type="Pfam" id="PF00646"/>
    </source>
</evidence>
<reference evidence="2" key="1">
    <citation type="submission" date="2016-11" db="EMBL/GenBank/DDBJ databases">
        <title>The genome of Nicotiana attenuata.</title>
        <authorList>
            <person name="Xu S."/>
            <person name="Brockmoeller T."/>
            <person name="Gaquerel E."/>
            <person name="Navarro A."/>
            <person name="Kuhl H."/>
            <person name="Gase K."/>
            <person name="Ling Z."/>
            <person name="Zhou W."/>
            <person name="Kreitzer C."/>
            <person name="Stanke M."/>
            <person name="Tang H."/>
            <person name="Lyons E."/>
            <person name="Pandey P."/>
            <person name="Pandey S.P."/>
            <person name="Timmermann B."/>
            <person name="Baldwin I.T."/>
        </authorList>
    </citation>
    <scope>NUCLEOTIDE SEQUENCE [LARGE SCALE GENOMIC DNA]</scope>
    <source>
        <strain evidence="2">UT</strain>
    </source>
</reference>
<dbReference type="InterPro" id="IPR050796">
    <property type="entry name" value="SCF_F-box_component"/>
</dbReference>
<dbReference type="SMR" id="A0A314KLY7"/>
<dbReference type="SUPFAM" id="SSF81383">
    <property type="entry name" value="F-box domain"/>
    <property type="match status" value="1"/>
</dbReference>
<feature type="domain" description="F-box" evidence="1">
    <location>
        <begin position="4"/>
        <end position="37"/>
    </location>
</feature>
<dbReference type="Gene3D" id="1.20.1280.50">
    <property type="match status" value="1"/>
</dbReference>
<dbReference type="Pfam" id="PF00646">
    <property type="entry name" value="F-box"/>
    <property type="match status" value="1"/>
</dbReference>
<keyword evidence="3" id="KW-1185">Reference proteome</keyword>
<name>A0A314KLY7_NICAT</name>
<dbReference type="SUPFAM" id="SSF50965">
    <property type="entry name" value="Galactose oxidase, central domain"/>
    <property type="match status" value="1"/>
</dbReference>
<organism evidence="2 3">
    <name type="scientific">Nicotiana attenuata</name>
    <name type="common">Coyote tobacco</name>
    <dbReference type="NCBI Taxonomy" id="49451"/>
    <lineage>
        <taxon>Eukaryota</taxon>
        <taxon>Viridiplantae</taxon>
        <taxon>Streptophyta</taxon>
        <taxon>Embryophyta</taxon>
        <taxon>Tracheophyta</taxon>
        <taxon>Spermatophyta</taxon>
        <taxon>Magnoliopsida</taxon>
        <taxon>eudicotyledons</taxon>
        <taxon>Gunneridae</taxon>
        <taxon>Pentapetalae</taxon>
        <taxon>asterids</taxon>
        <taxon>lamiids</taxon>
        <taxon>Solanales</taxon>
        <taxon>Solanaceae</taxon>
        <taxon>Nicotianoideae</taxon>
        <taxon>Nicotianeae</taxon>
        <taxon>Nicotiana</taxon>
    </lineage>
</organism>
<dbReference type="PANTHER" id="PTHR31672">
    <property type="entry name" value="BNACNNG10540D PROTEIN"/>
    <property type="match status" value="1"/>
</dbReference>
<protein>
    <recommendedName>
        <fullName evidence="1">F-box domain-containing protein</fullName>
    </recommendedName>
</protein>
<dbReference type="InterPro" id="IPR036047">
    <property type="entry name" value="F-box-like_dom_sf"/>
</dbReference>
<gene>
    <name evidence="2" type="ORF">A4A49_54468</name>
</gene>
<dbReference type="Gramene" id="OIT30471">
    <property type="protein sequence ID" value="OIT30471"/>
    <property type="gene ID" value="A4A49_54468"/>
</dbReference>
<dbReference type="Proteomes" id="UP000187609">
    <property type="component" value="Unassembled WGS sequence"/>
</dbReference>
<dbReference type="PANTHER" id="PTHR31672:SF13">
    <property type="entry name" value="F-BOX PROTEIN CPR30-LIKE"/>
    <property type="match status" value="1"/>
</dbReference>